<dbReference type="NCBIfam" id="TIGR01141">
    <property type="entry name" value="hisC"/>
    <property type="match status" value="1"/>
</dbReference>
<sequence>MQLVKESIKGLKAYSANQGSFRIKLDANEGKNILFKDITSEGLKFEEDFYINYYPDNDAVRLREELGNYVGVNPRNILVGNGSSELIELVIKTYVDKGEVIMGFLPSFSMYQIFSQIHSARFIGVESNEDFTVDIDLLIKRAKQMNPKLILICNPNNPTGHLIEQKDVKKLLEETDSIVVVDEAYMEFAEGSMVQEVSKYRNLIVLRTLSKALGLAAIRLGYMIACEDIIKVINCVRAPYNLNAITQYVGVLALKNKDRIYDYVEEVKRERAFLYDELRKLPFTVYKSYGNFILIKSDIEDLGEKLAAQGILIRSFSGDMRQYYRIAVGNRSENQELLKSLKEIVKDEKV</sequence>
<dbReference type="EMBL" id="FQZS01000012">
    <property type="protein sequence ID" value="SHI96926.1"/>
    <property type="molecule type" value="Genomic_DNA"/>
</dbReference>
<dbReference type="Gene3D" id="3.40.640.10">
    <property type="entry name" value="Type I PLP-dependent aspartate aminotransferase-like (Major domain)"/>
    <property type="match status" value="1"/>
</dbReference>
<feature type="modified residue" description="N6-(pyridoxal phosphate)lysine" evidence="9">
    <location>
        <position position="211"/>
    </location>
</feature>
<keyword evidence="8 9" id="KW-0368">Histidine biosynthesis</keyword>
<dbReference type="InterPro" id="IPR004839">
    <property type="entry name" value="Aminotransferase_I/II_large"/>
</dbReference>
<evidence type="ECO:0000259" key="10">
    <source>
        <dbReference type="Pfam" id="PF00155"/>
    </source>
</evidence>
<keyword evidence="6 9" id="KW-0808">Transferase</keyword>
<dbReference type="GO" id="GO:0030170">
    <property type="term" value="F:pyridoxal phosphate binding"/>
    <property type="evidence" value="ECO:0007669"/>
    <property type="project" value="InterPro"/>
</dbReference>
<comment type="cofactor">
    <cofactor evidence="1 9">
        <name>pyridoxal 5'-phosphate</name>
        <dbReference type="ChEBI" id="CHEBI:597326"/>
    </cofactor>
</comment>
<protein>
    <recommendedName>
        <fullName evidence="9">Histidinol-phosphate aminotransferase</fullName>
        <ecNumber evidence="9">2.6.1.9</ecNumber>
    </recommendedName>
    <alternativeName>
        <fullName evidence="9">Imidazole acetol-phosphate transaminase</fullName>
    </alternativeName>
</protein>
<proteinExistence type="inferred from homology"/>
<dbReference type="HAMAP" id="MF_01023">
    <property type="entry name" value="HisC_aminotrans_2"/>
    <property type="match status" value="1"/>
</dbReference>
<dbReference type="Pfam" id="PF00155">
    <property type="entry name" value="Aminotran_1_2"/>
    <property type="match status" value="1"/>
</dbReference>
<evidence type="ECO:0000256" key="2">
    <source>
        <dbReference type="ARBA" id="ARBA00007970"/>
    </source>
</evidence>
<evidence type="ECO:0000313" key="11">
    <source>
        <dbReference type="EMBL" id="SHI96926.1"/>
    </source>
</evidence>
<dbReference type="InterPro" id="IPR015424">
    <property type="entry name" value="PyrdxlP-dep_Trfase"/>
</dbReference>
<dbReference type="STRING" id="1122184.SAMN02745176_01956"/>
<evidence type="ECO:0000256" key="5">
    <source>
        <dbReference type="ARBA" id="ARBA00022605"/>
    </source>
</evidence>
<evidence type="ECO:0000256" key="4">
    <source>
        <dbReference type="ARBA" id="ARBA00022576"/>
    </source>
</evidence>
<dbReference type="AlphaFoldDB" id="A0A1M6FGY5"/>
<evidence type="ECO:0000256" key="1">
    <source>
        <dbReference type="ARBA" id="ARBA00001933"/>
    </source>
</evidence>
<dbReference type="PANTHER" id="PTHR42885:SF2">
    <property type="entry name" value="HISTIDINOL-PHOSPHATE AMINOTRANSFERASE"/>
    <property type="match status" value="1"/>
</dbReference>
<gene>
    <name evidence="9" type="primary">hisC</name>
    <name evidence="11" type="ORF">SAMN02745176_01956</name>
</gene>
<evidence type="ECO:0000313" key="12">
    <source>
        <dbReference type="Proteomes" id="UP000184442"/>
    </source>
</evidence>
<dbReference type="OrthoDB" id="9813612at2"/>
<dbReference type="GO" id="GO:0000105">
    <property type="term" value="P:L-histidine biosynthetic process"/>
    <property type="evidence" value="ECO:0007669"/>
    <property type="project" value="UniProtKB-UniRule"/>
</dbReference>
<comment type="similarity">
    <text evidence="2 9">Belongs to the class-II pyridoxal-phosphate-dependent aminotransferase family. Histidinol-phosphate aminotransferase subfamily.</text>
</comment>
<dbReference type="RefSeq" id="WP_073026022.1">
    <property type="nucleotide sequence ID" value="NZ_FQZS01000012.1"/>
</dbReference>
<dbReference type="InterPro" id="IPR001917">
    <property type="entry name" value="Aminotrans_II_pyridoxalP_BS"/>
</dbReference>
<feature type="domain" description="Aminotransferase class I/classII large" evidence="10">
    <location>
        <begin position="24"/>
        <end position="341"/>
    </location>
</feature>
<comment type="pathway">
    <text evidence="9">Amino-acid biosynthesis; L-histidine biosynthesis; L-histidine from 5-phospho-alpha-D-ribose 1-diphosphate: step 7/9.</text>
</comment>
<evidence type="ECO:0000256" key="6">
    <source>
        <dbReference type="ARBA" id="ARBA00022679"/>
    </source>
</evidence>
<dbReference type="InterPro" id="IPR015422">
    <property type="entry name" value="PyrdxlP-dep_Trfase_small"/>
</dbReference>
<keyword evidence="5 9" id="KW-0028">Amino-acid biosynthesis</keyword>
<dbReference type="InterPro" id="IPR005861">
    <property type="entry name" value="HisP_aminotrans"/>
</dbReference>
<accession>A0A1M6FGY5</accession>
<reference evidence="11 12" key="1">
    <citation type="submission" date="2016-11" db="EMBL/GenBank/DDBJ databases">
        <authorList>
            <person name="Jaros S."/>
            <person name="Januszkiewicz K."/>
            <person name="Wedrychowicz H."/>
        </authorList>
    </citation>
    <scope>NUCLEOTIDE SEQUENCE [LARGE SCALE GENOMIC DNA]</scope>
    <source>
        <strain evidence="11 12">DSM 19022</strain>
    </source>
</reference>
<keyword evidence="7 9" id="KW-0663">Pyridoxal phosphate</keyword>
<dbReference type="Gene3D" id="3.90.1150.10">
    <property type="entry name" value="Aspartate Aminotransferase, domain 1"/>
    <property type="match status" value="1"/>
</dbReference>
<dbReference type="EC" id="2.6.1.9" evidence="9"/>
<evidence type="ECO:0000256" key="9">
    <source>
        <dbReference type="HAMAP-Rule" id="MF_01023"/>
    </source>
</evidence>
<name>A0A1M6FGY5_9FIRM</name>
<dbReference type="InterPro" id="IPR015421">
    <property type="entry name" value="PyrdxlP-dep_Trfase_major"/>
</dbReference>
<dbReference type="PROSITE" id="PS00599">
    <property type="entry name" value="AA_TRANSFER_CLASS_2"/>
    <property type="match status" value="1"/>
</dbReference>
<keyword evidence="12" id="KW-1185">Reference proteome</keyword>
<dbReference type="CDD" id="cd00609">
    <property type="entry name" value="AAT_like"/>
    <property type="match status" value="1"/>
</dbReference>
<dbReference type="GO" id="GO:0004400">
    <property type="term" value="F:histidinol-phosphate transaminase activity"/>
    <property type="evidence" value="ECO:0007669"/>
    <property type="project" value="UniProtKB-UniRule"/>
</dbReference>
<organism evidence="11 12">
    <name type="scientific">Lutispora thermophila DSM 19022</name>
    <dbReference type="NCBI Taxonomy" id="1122184"/>
    <lineage>
        <taxon>Bacteria</taxon>
        <taxon>Bacillati</taxon>
        <taxon>Bacillota</taxon>
        <taxon>Clostridia</taxon>
        <taxon>Lutisporales</taxon>
        <taxon>Lutisporaceae</taxon>
        <taxon>Lutispora</taxon>
    </lineage>
</organism>
<evidence type="ECO:0000256" key="8">
    <source>
        <dbReference type="ARBA" id="ARBA00023102"/>
    </source>
</evidence>
<evidence type="ECO:0000256" key="7">
    <source>
        <dbReference type="ARBA" id="ARBA00022898"/>
    </source>
</evidence>
<comment type="subunit">
    <text evidence="3 9">Homodimer.</text>
</comment>
<dbReference type="Proteomes" id="UP000184442">
    <property type="component" value="Unassembled WGS sequence"/>
</dbReference>
<dbReference type="UniPathway" id="UPA00031">
    <property type="reaction ID" value="UER00012"/>
</dbReference>
<evidence type="ECO:0000256" key="3">
    <source>
        <dbReference type="ARBA" id="ARBA00011738"/>
    </source>
</evidence>
<dbReference type="PANTHER" id="PTHR42885">
    <property type="entry name" value="HISTIDINOL-PHOSPHATE AMINOTRANSFERASE-RELATED"/>
    <property type="match status" value="1"/>
</dbReference>
<dbReference type="SUPFAM" id="SSF53383">
    <property type="entry name" value="PLP-dependent transferases"/>
    <property type="match status" value="1"/>
</dbReference>
<comment type="catalytic activity">
    <reaction evidence="9">
        <text>L-histidinol phosphate + 2-oxoglutarate = 3-(imidazol-4-yl)-2-oxopropyl phosphate + L-glutamate</text>
        <dbReference type="Rhea" id="RHEA:23744"/>
        <dbReference type="ChEBI" id="CHEBI:16810"/>
        <dbReference type="ChEBI" id="CHEBI:29985"/>
        <dbReference type="ChEBI" id="CHEBI:57766"/>
        <dbReference type="ChEBI" id="CHEBI:57980"/>
        <dbReference type="EC" id="2.6.1.9"/>
    </reaction>
</comment>
<keyword evidence="4 9" id="KW-0032">Aminotransferase</keyword>